<proteinExistence type="predicted"/>
<reference evidence="1" key="1">
    <citation type="journal article" date="2019" name="bioRxiv">
        <title>The Genome of the Zebra Mussel, Dreissena polymorpha: A Resource for Invasive Species Research.</title>
        <authorList>
            <person name="McCartney M.A."/>
            <person name="Auch B."/>
            <person name="Kono T."/>
            <person name="Mallez S."/>
            <person name="Zhang Y."/>
            <person name="Obille A."/>
            <person name="Becker A."/>
            <person name="Abrahante J.E."/>
            <person name="Garbe J."/>
            <person name="Badalamenti J.P."/>
            <person name="Herman A."/>
            <person name="Mangelson H."/>
            <person name="Liachko I."/>
            <person name="Sullivan S."/>
            <person name="Sone E.D."/>
            <person name="Koren S."/>
            <person name="Silverstein K.A.T."/>
            <person name="Beckman K.B."/>
            <person name="Gohl D.M."/>
        </authorList>
    </citation>
    <scope>NUCLEOTIDE SEQUENCE</scope>
    <source>
        <strain evidence="1">Duluth1</strain>
        <tissue evidence="1">Whole animal</tissue>
    </source>
</reference>
<organism evidence="1 2">
    <name type="scientific">Dreissena polymorpha</name>
    <name type="common">Zebra mussel</name>
    <name type="synonym">Mytilus polymorpha</name>
    <dbReference type="NCBI Taxonomy" id="45954"/>
    <lineage>
        <taxon>Eukaryota</taxon>
        <taxon>Metazoa</taxon>
        <taxon>Spiralia</taxon>
        <taxon>Lophotrochozoa</taxon>
        <taxon>Mollusca</taxon>
        <taxon>Bivalvia</taxon>
        <taxon>Autobranchia</taxon>
        <taxon>Heteroconchia</taxon>
        <taxon>Euheterodonta</taxon>
        <taxon>Imparidentia</taxon>
        <taxon>Neoheterodontei</taxon>
        <taxon>Myida</taxon>
        <taxon>Dreissenoidea</taxon>
        <taxon>Dreissenidae</taxon>
        <taxon>Dreissena</taxon>
    </lineage>
</organism>
<name>A0A9D4MPU5_DREPO</name>
<sequence>MKEFQKQEPLIHQETLSILQSVMLRFVKQDAVGDKTGGELKNIDVFESKNRLELKNMEIGAPTEKKLSVLDSGKQKTHLYDLRKFYQAVASYLQTKLPLSDDGLRSLLCLHPEVRSYEKAQKLLRELCTVLPTIENVEVSKVTDEWKLYRSETIKDDEIFD</sequence>
<dbReference type="Proteomes" id="UP000828390">
    <property type="component" value="Unassembled WGS sequence"/>
</dbReference>
<reference evidence="1" key="2">
    <citation type="submission" date="2020-11" db="EMBL/GenBank/DDBJ databases">
        <authorList>
            <person name="McCartney M.A."/>
            <person name="Auch B."/>
            <person name="Kono T."/>
            <person name="Mallez S."/>
            <person name="Becker A."/>
            <person name="Gohl D.M."/>
            <person name="Silverstein K.A.T."/>
            <person name="Koren S."/>
            <person name="Bechman K.B."/>
            <person name="Herman A."/>
            <person name="Abrahante J.E."/>
            <person name="Garbe J."/>
        </authorList>
    </citation>
    <scope>NUCLEOTIDE SEQUENCE</scope>
    <source>
        <strain evidence="1">Duluth1</strain>
        <tissue evidence="1">Whole animal</tissue>
    </source>
</reference>
<comment type="caution">
    <text evidence="1">The sequence shown here is derived from an EMBL/GenBank/DDBJ whole genome shotgun (WGS) entry which is preliminary data.</text>
</comment>
<gene>
    <name evidence="1" type="ORF">DPMN_005164</name>
</gene>
<protein>
    <submittedName>
        <fullName evidence="1">Uncharacterized protein</fullName>
    </submittedName>
</protein>
<evidence type="ECO:0000313" key="1">
    <source>
        <dbReference type="EMBL" id="KAH3881240.1"/>
    </source>
</evidence>
<dbReference type="EMBL" id="JAIWYP010000001">
    <property type="protein sequence ID" value="KAH3881240.1"/>
    <property type="molecule type" value="Genomic_DNA"/>
</dbReference>
<accession>A0A9D4MPU5</accession>
<evidence type="ECO:0000313" key="2">
    <source>
        <dbReference type="Proteomes" id="UP000828390"/>
    </source>
</evidence>
<dbReference type="AlphaFoldDB" id="A0A9D4MPU5"/>
<keyword evidence="2" id="KW-1185">Reference proteome</keyword>